<dbReference type="EMBL" id="GGEC01060021">
    <property type="protein sequence ID" value="MBX40505.1"/>
    <property type="molecule type" value="Transcribed_RNA"/>
</dbReference>
<sequence length="21" mass="2445">MPTNFSHLCAQKNGELNDDYF</sequence>
<evidence type="ECO:0000313" key="1">
    <source>
        <dbReference type="EMBL" id="MBX40505.1"/>
    </source>
</evidence>
<name>A0A2P2NDG2_RHIMU</name>
<organism evidence="1">
    <name type="scientific">Rhizophora mucronata</name>
    <name type="common">Asiatic mangrove</name>
    <dbReference type="NCBI Taxonomy" id="61149"/>
    <lineage>
        <taxon>Eukaryota</taxon>
        <taxon>Viridiplantae</taxon>
        <taxon>Streptophyta</taxon>
        <taxon>Embryophyta</taxon>
        <taxon>Tracheophyta</taxon>
        <taxon>Spermatophyta</taxon>
        <taxon>Magnoliopsida</taxon>
        <taxon>eudicotyledons</taxon>
        <taxon>Gunneridae</taxon>
        <taxon>Pentapetalae</taxon>
        <taxon>rosids</taxon>
        <taxon>fabids</taxon>
        <taxon>Malpighiales</taxon>
        <taxon>Rhizophoraceae</taxon>
        <taxon>Rhizophora</taxon>
    </lineage>
</organism>
<protein>
    <submittedName>
        <fullName evidence="1">Uncharacterized protein</fullName>
    </submittedName>
</protein>
<proteinExistence type="predicted"/>
<accession>A0A2P2NDG2</accession>
<reference evidence="1" key="1">
    <citation type="submission" date="2018-02" db="EMBL/GenBank/DDBJ databases">
        <title>Rhizophora mucronata_Transcriptome.</title>
        <authorList>
            <person name="Meera S.P."/>
            <person name="Sreeshan A."/>
            <person name="Augustine A."/>
        </authorList>
    </citation>
    <scope>NUCLEOTIDE SEQUENCE</scope>
    <source>
        <tissue evidence="1">Leaf</tissue>
    </source>
</reference>
<dbReference type="AlphaFoldDB" id="A0A2P2NDG2"/>